<protein>
    <submittedName>
        <fullName evidence="5">Glycosyltransferase family 2 protein</fullName>
    </submittedName>
</protein>
<feature type="domain" description="Glycosyltransferase 2-like" evidence="4">
    <location>
        <begin position="27"/>
        <end position="138"/>
    </location>
</feature>
<dbReference type="RefSeq" id="WP_267849717.1">
    <property type="nucleotide sequence ID" value="NZ_JAPMXC010000012.1"/>
</dbReference>
<dbReference type="PANTHER" id="PTHR43179:SF12">
    <property type="entry name" value="GALACTOFURANOSYLTRANSFERASE GLFT2"/>
    <property type="match status" value="1"/>
</dbReference>
<proteinExistence type="inferred from homology"/>
<name>A0ABT3ZT99_9BURK</name>
<reference evidence="5" key="1">
    <citation type="submission" date="2022-11" db="EMBL/GenBank/DDBJ databases">
        <title>Robbsia betulipollinis sp. nov., isolated from pollen of birch (Betula pendula).</title>
        <authorList>
            <person name="Shi H."/>
            <person name="Ambika Manirajan B."/>
            <person name="Ratering S."/>
            <person name="Geissler-Plaum R."/>
            <person name="Schnell S."/>
        </authorList>
    </citation>
    <scope>NUCLEOTIDE SEQUENCE</scope>
    <source>
        <strain evidence="5">Bb-Pol-6</strain>
    </source>
</reference>
<dbReference type="PANTHER" id="PTHR43179">
    <property type="entry name" value="RHAMNOSYLTRANSFERASE WBBL"/>
    <property type="match status" value="1"/>
</dbReference>
<evidence type="ECO:0000259" key="4">
    <source>
        <dbReference type="Pfam" id="PF00535"/>
    </source>
</evidence>
<dbReference type="Pfam" id="PF00535">
    <property type="entry name" value="Glycos_transf_2"/>
    <property type="match status" value="1"/>
</dbReference>
<evidence type="ECO:0000256" key="3">
    <source>
        <dbReference type="ARBA" id="ARBA00022679"/>
    </source>
</evidence>
<comment type="similarity">
    <text evidence="1">Belongs to the glycosyltransferase 2 family.</text>
</comment>
<dbReference type="Gene3D" id="3.90.550.10">
    <property type="entry name" value="Spore Coat Polysaccharide Biosynthesis Protein SpsA, Chain A"/>
    <property type="match status" value="1"/>
</dbReference>
<sequence>MSRENDLDSRRSVALSAETARKPLFMSLVIPTYRRPDDLSRCLAAMEKSFRLPDEFLIVCRPDDFLSRDVIAKFLTNSFILPIKIIDVLEPGLTAALIAGLEASIGDVVCFTDDDAAPHQDWLQKIEECYQQDASVVGVGGRDLVHTRAGVINDPKTQVGIISPFGRLIGNHHLGVGKARVVDVLKGVNMSYKGDLLRAIKFDRRLKGTGAQVHNELALGLAIRGEGRKLVYDPAILVDHYPAERFDEDARGPQSALALSNATFNLFFALLGGSAGWNRLLIWQWYQLVGTSTAPGLLQICRSLMSGDRDVIRRWRIVRAAARDANKAVSPV</sequence>
<dbReference type="SUPFAM" id="SSF53448">
    <property type="entry name" value="Nucleotide-diphospho-sugar transferases"/>
    <property type="match status" value="1"/>
</dbReference>
<keyword evidence="2" id="KW-0328">Glycosyltransferase</keyword>
<organism evidence="5 6">
    <name type="scientific">Robbsia betulipollinis</name>
    <dbReference type="NCBI Taxonomy" id="2981849"/>
    <lineage>
        <taxon>Bacteria</taxon>
        <taxon>Pseudomonadati</taxon>
        <taxon>Pseudomonadota</taxon>
        <taxon>Betaproteobacteria</taxon>
        <taxon>Burkholderiales</taxon>
        <taxon>Burkholderiaceae</taxon>
        <taxon>Robbsia</taxon>
    </lineage>
</organism>
<comment type="caution">
    <text evidence="5">The sequence shown here is derived from an EMBL/GenBank/DDBJ whole genome shotgun (WGS) entry which is preliminary data.</text>
</comment>
<dbReference type="Proteomes" id="UP001082899">
    <property type="component" value="Unassembled WGS sequence"/>
</dbReference>
<evidence type="ECO:0000313" key="6">
    <source>
        <dbReference type="Proteomes" id="UP001082899"/>
    </source>
</evidence>
<keyword evidence="6" id="KW-1185">Reference proteome</keyword>
<dbReference type="EMBL" id="JAPMXC010000012">
    <property type="protein sequence ID" value="MCY0389788.1"/>
    <property type="molecule type" value="Genomic_DNA"/>
</dbReference>
<dbReference type="InterPro" id="IPR001173">
    <property type="entry name" value="Glyco_trans_2-like"/>
</dbReference>
<accession>A0ABT3ZT99</accession>
<gene>
    <name evidence="5" type="ORF">OVY01_21845</name>
</gene>
<evidence type="ECO:0000256" key="1">
    <source>
        <dbReference type="ARBA" id="ARBA00006739"/>
    </source>
</evidence>
<evidence type="ECO:0000256" key="2">
    <source>
        <dbReference type="ARBA" id="ARBA00022676"/>
    </source>
</evidence>
<evidence type="ECO:0000313" key="5">
    <source>
        <dbReference type="EMBL" id="MCY0389788.1"/>
    </source>
</evidence>
<keyword evidence="3" id="KW-0808">Transferase</keyword>
<dbReference type="InterPro" id="IPR029044">
    <property type="entry name" value="Nucleotide-diphossugar_trans"/>
</dbReference>
<dbReference type="CDD" id="cd00761">
    <property type="entry name" value="Glyco_tranf_GTA_type"/>
    <property type="match status" value="1"/>
</dbReference>